<dbReference type="AlphaFoldDB" id="A0A543E0K9"/>
<keyword evidence="2" id="KW-1185">Reference proteome</keyword>
<evidence type="ECO:0000313" key="1">
    <source>
        <dbReference type="EMBL" id="TQM15121.1"/>
    </source>
</evidence>
<name>A0A543E0K9_9PSEU</name>
<evidence type="ECO:0000313" key="2">
    <source>
        <dbReference type="Proteomes" id="UP000315677"/>
    </source>
</evidence>
<accession>A0A543E0K9</accession>
<organism evidence="1 2">
    <name type="scientific">Pseudonocardia kunmingensis</name>
    <dbReference type="NCBI Taxonomy" id="630975"/>
    <lineage>
        <taxon>Bacteria</taxon>
        <taxon>Bacillati</taxon>
        <taxon>Actinomycetota</taxon>
        <taxon>Actinomycetes</taxon>
        <taxon>Pseudonocardiales</taxon>
        <taxon>Pseudonocardiaceae</taxon>
        <taxon>Pseudonocardia</taxon>
    </lineage>
</organism>
<dbReference type="EMBL" id="VFPA01000001">
    <property type="protein sequence ID" value="TQM15121.1"/>
    <property type="molecule type" value="Genomic_DNA"/>
</dbReference>
<dbReference type="Proteomes" id="UP000315677">
    <property type="component" value="Unassembled WGS sequence"/>
</dbReference>
<dbReference type="OrthoDB" id="5184890at2"/>
<proteinExistence type="predicted"/>
<sequence>MNWDALDECLYELLVLSDGGLGSYYGERMGRRARSLVVTVADAEHLLANEPPQAFETFLAIFGQIASRPADPLGRDIPRGQLFVLFSADPTNPPGPHYHLSA</sequence>
<gene>
    <name evidence="1" type="ORF">FB558_1903</name>
</gene>
<protein>
    <submittedName>
        <fullName evidence="1">Barstar (Barnase inhibitor)</fullName>
    </submittedName>
</protein>
<comment type="caution">
    <text evidence="1">The sequence shown here is derived from an EMBL/GenBank/DDBJ whole genome shotgun (WGS) entry which is preliminary data.</text>
</comment>
<reference evidence="1 2" key="1">
    <citation type="submission" date="2019-06" db="EMBL/GenBank/DDBJ databases">
        <title>Sequencing the genomes of 1000 actinobacteria strains.</title>
        <authorList>
            <person name="Klenk H.-P."/>
        </authorList>
    </citation>
    <scope>NUCLEOTIDE SEQUENCE [LARGE SCALE GENOMIC DNA]</scope>
    <source>
        <strain evidence="1 2">DSM 45301</strain>
    </source>
</reference>